<dbReference type="EMBL" id="JAHZSS010000030">
    <property type="protein sequence ID" value="MBW8192831.1"/>
    <property type="molecule type" value="Genomic_DNA"/>
</dbReference>
<comment type="caution">
    <text evidence="8">The sequence shown here is derived from an EMBL/GenBank/DDBJ whole genome shotgun (WGS) entry which is preliminary data.</text>
</comment>
<sequence length="260" mass="27406">MPAVSEFDALGKKIIGLMDLTSLNDDDTNAVIEQLCERANNPIAATAAVCVAPAFVHIAKQALDKQGLTAINVATVVNFPAGNPHIDQAVAETHAAIAAGADEIDLVYPYRAALAGDFAIGKLMVVAVKAACKGKAILKVILETGELKQAELIRQISADVIEAGADFIKTSTGKVEVNATLEAARVMLQEIKKHGGRVGFKAAGGIRTLEQADAYLELAEQICGRSWVTPQHFRFGASGLLDDVMRHCGDSSIHSISSGY</sequence>
<evidence type="ECO:0000313" key="8">
    <source>
        <dbReference type="EMBL" id="MBW8192831.1"/>
    </source>
</evidence>
<reference evidence="8" key="1">
    <citation type="submission" date="2021-07" db="EMBL/GenBank/DDBJ databases">
        <title>Neiella marina sp. nov., isolated from the intestinal content of sea cucumber Apostichopus japonicus.</title>
        <authorList>
            <person name="Bai X."/>
        </authorList>
    </citation>
    <scope>NUCLEOTIDE SEQUENCE</scope>
    <source>
        <strain evidence="8">126</strain>
    </source>
</reference>
<dbReference type="PANTHER" id="PTHR10889">
    <property type="entry name" value="DEOXYRIBOSE-PHOSPHATE ALDOLASE"/>
    <property type="match status" value="1"/>
</dbReference>
<keyword evidence="9" id="KW-1185">Reference proteome</keyword>
<keyword evidence="5" id="KW-0704">Schiff base</keyword>
<evidence type="ECO:0000256" key="3">
    <source>
        <dbReference type="ARBA" id="ARBA00012515"/>
    </source>
</evidence>
<evidence type="ECO:0000256" key="1">
    <source>
        <dbReference type="ARBA" id="ARBA00004816"/>
    </source>
</evidence>
<evidence type="ECO:0000256" key="5">
    <source>
        <dbReference type="ARBA" id="ARBA00023270"/>
    </source>
</evidence>
<comment type="similarity">
    <text evidence="2">Belongs to the DeoC/FbaB aldolase family. DeoC type 2 subfamily.</text>
</comment>
<gene>
    <name evidence="8" type="primary">deoC</name>
    <name evidence="8" type="ORF">K0504_17470</name>
</gene>
<protein>
    <recommendedName>
        <fullName evidence="3 7">Deoxyribose-phosphate aldolase</fullName>
        <ecNumber evidence="3 7">4.1.2.4</ecNumber>
    </recommendedName>
</protein>
<dbReference type="PANTHER" id="PTHR10889:SF3">
    <property type="entry name" value="DEOXYRIBOSE-PHOSPHATE ALDOLASE"/>
    <property type="match status" value="1"/>
</dbReference>
<dbReference type="Proteomes" id="UP001166251">
    <property type="component" value="Unassembled WGS sequence"/>
</dbReference>
<evidence type="ECO:0000313" key="9">
    <source>
        <dbReference type="Proteomes" id="UP001166251"/>
    </source>
</evidence>
<dbReference type="CDD" id="cd00959">
    <property type="entry name" value="DeoC"/>
    <property type="match status" value="1"/>
</dbReference>
<keyword evidence="4 8" id="KW-0456">Lyase</keyword>
<organism evidence="8 9">
    <name type="scientific">Neiella holothuriorum</name>
    <dbReference type="NCBI Taxonomy" id="2870530"/>
    <lineage>
        <taxon>Bacteria</taxon>
        <taxon>Pseudomonadati</taxon>
        <taxon>Pseudomonadota</taxon>
        <taxon>Gammaproteobacteria</taxon>
        <taxon>Alteromonadales</taxon>
        <taxon>Echinimonadaceae</taxon>
        <taxon>Neiella</taxon>
    </lineage>
</organism>
<comment type="pathway">
    <text evidence="1">Carbohydrate degradation; 2-deoxy-D-ribose 1-phosphate degradation; D-glyceraldehyde 3-phosphate and acetaldehyde from 2-deoxy-alpha-D-ribose 1-phosphate: step 2/2.</text>
</comment>
<evidence type="ECO:0000256" key="7">
    <source>
        <dbReference type="NCBIfam" id="TIGR00126"/>
    </source>
</evidence>
<dbReference type="SUPFAM" id="SSF51569">
    <property type="entry name" value="Aldolase"/>
    <property type="match status" value="1"/>
</dbReference>
<dbReference type="Pfam" id="PF01791">
    <property type="entry name" value="DeoC"/>
    <property type="match status" value="1"/>
</dbReference>
<dbReference type="GO" id="GO:0004139">
    <property type="term" value="F:deoxyribose-phosphate aldolase activity"/>
    <property type="evidence" value="ECO:0007669"/>
    <property type="project" value="UniProtKB-EC"/>
</dbReference>
<accession>A0ABS7EKF1</accession>
<evidence type="ECO:0000256" key="4">
    <source>
        <dbReference type="ARBA" id="ARBA00023239"/>
    </source>
</evidence>
<comment type="catalytic activity">
    <reaction evidence="6">
        <text>2-deoxy-D-ribose 5-phosphate = D-glyceraldehyde 3-phosphate + acetaldehyde</text>
        <dbReference type="Rhea" id="RHEA:12821"/>
        <dbReference type="ChEBI" id="CHEBI:15343"/>
        <dbReference type="ChEBI" id="CHEBI:59776"/>
        <dbReference type="ChEBI" id="CHEBI:62877"/>
        <dbReference type="EC" id="4.1.2.4"/>
    </reaction>
</comment>
<dbReference type="NCBIfam" id="TIGR00126">
    <property type="entry name" value="deoC"/>
    <property type="match status" value="1"/>
</dbReference>
<name>A0ABS7EKF1_9GAMM</name>
<dbReference type="InterPro" id="IPR011343">
    <property type="entry name" value="DeoC"/>
</dbReference>
<dbReference type="InterPro" id="IPR013785">
    <property type="entry name" value="Aldolase_TIM"/>
</dbReference>
<dbReference type="PIRSF" id="PIRSF001357">
    <property type="entry name" value="DeoC"/>
    <property type="match status" value="1"/>
</dbReference>
<dbReference type="Gene3D" id="3.20.20.70">
    <property type="entry name" value="Aldolase class I"/>
    <property type="match status" value="1"/>
</dbReference>
<evidence type="ECO:0000256" key="2">
    <source>
        <dbReference type="ARBA" id="ARBA00009473"/>
    </source>
</evidence>
<evidence type="ECO:0000256" key="6">
    <source>
        <dbReference type="ARBA" id="ARBA00048791"/>
    </source>
</evidence>
<proteinExistence type="inferred from homology"/>
<dbReference type="InterPro" id="IPR002915">
    <property type="entry name" value="DeoC/FbaB/LacD_aldolase"/>
</dbReference>
<dbReference type="SMART" id="SM01133">
    <property type="entry name" value="DeoC"/>
    <property type="match status" value="1"/>
</dbReference>
<dbReference type="EC" id="4.1.2.4" evidence="3 7"/>